<evidence type="ECO:0000256" key="1">
    <source>
        <dbReference type="ARBA" id="ARBA00023254"/>
    </source>
</evidence>
<reference evidence="2 3" key="1">
    <citation type="submission" date="2017-10" db="EMBL/GenBank/DDBJ databases">
        <title>Development of genomic resources for the powdery mildew, Erysiphe pulchra.</title>
        <authorList>
            <person name="Wadl P.A."/>
            <person name="Mack B.M."/>
            <person name="Moore G."/>
            <person name="Beltz S.B."/>
        </authorList>
    </citation>
    <scope>NUCLEOTIDE SEQUENCE [LARGE SCALE GENOMIC DNA]</scope>
    <source>
        <strain evidence="2">Cflorida</strain>
    </source>
</reference>
<name>A0A2S4PUQ1_9PEZI</name>
<keyword evidence="1" id="KW-0469">Meiosis</keyword>
<organism evidence="2 3">
    <name type="scientific">Erysiphe pulchra</name>
    <dbReference type="NCBI Taxonomy" id="225359"/>
    <lineage>
        <taxon>Eukaryota</taxon>
        <taxon>Fungi</taxon>
        <taxon>Dikarya</taxon>
        <taxon>Ascomycota</taxon>
        <taxon>Pezizomycotina</taxon>
        <taxon>Leotiomycetes</taxon>
        <taxon>Erysiphales</taxon>
        <taxon>Erysiphaceae</taxon>
        <taxon>Erysiphe</taxon>
    </lineage>
</organism>
<dbReference type="AlphaFoldDB" id="A0A2S4PUQ1"/>
<dbReference type="PANTHER" id="PTHR40375">
    <property type="entry name" value="SPORULATION-SPECIFIC PROTEIN 22"/>
    <property type="match status" value="1"/>
</dbReference>
<dbReference type="EMBL" id="PEDP01000518">
    <property type="protein sequence ID" value="POS85724.1"/>
    <property type="molecule type" value="Genomic_DNA"/>
</dbReference>
<dbReference type="GO" id="GO:0090173">
    <property type="term" value="P:regulation of synaptonemal complex assembly"/>
    <property type="evidence" value="ECO:0007669"/>
    <property type="project" value="InterPro"/>
</dbReference>
<evidence type="ECO:0008006" key="4">
    <source>
        <dbReference type="Google" id="ProtNLM"/>
    </source>
</evidence>
<dbReference type="Pfam" id="PF08631">
    <property type="entry name" value="SPO22"/>
    <property type="match status" value="1"/>
</dbReference>
<dbReference type="PANTHER" id="PTHR40375:SF2">
    <property type="entry name" value="SPORULATION-SPECIFIC PROTEIN 22"/>
    <property type="match status" value="1"/>
</dbReference>
<protein>
    <recommendedName>
        <fullName evidence="4">Protein ZIP4 homolog</fullName>
    </recommendedName>
</protein>
<dbReference type="Proteomes" id="UP000237438">
    <property type="component" value="Unassembled WGS sequence"/>
</dbReference>
<dbReference type="InterPro" id="IPR013940">
    <property type="entry name" value="Spo22/ZIP4/TEX11"/>
</dbReference>
<sequence length="925" mass="105851">MPINLEKDKRLKSILEYSSGFESNLSTTFNSKNSSTLAKNLKNYLNAFPNKFSSSIYHEEIERRGIALWNLCIRLRRENDSESSNDAHGILLLARVFAFFLLDCAHQCSKATSKSLPRLIRAGVKTEKKNSEMALKVLSKVSGYQELMKNSGAELSKDDRDVCEKLLVEYYILRTAIAWQMEQLDIAEHMYHKSTNPEYRLDASTTENLADVLFEMAKELLNKRQYEISIKWSRRAFDIINSWQLDELSNDASELRISIMQVLIKGLICVQDDDSLAGAQKLLDLLEREVGDKLVVLLLHLEILSAPNNKKFDCSAYSDIILRIMRVVYLTEPNFNLLMFHIRKLNDKNPNLGCQVIEELLNKRVLVDGLSEFVERILVTRIWMEVGHGDNDDRIQHLDKLMSNLLANIKKPISSQATLAAQTLIWKKIESNYTTAQFDKAKRWCELAKHIIFEKSGELNMAKISRKILLCALAKKEISNAREIFFSMTETARNEPLSRFLMYKIAIRSGDDDMAVECLHKISSATVNNQSLLYACCLDSQKIGNKPQLLVTLQLVLDKFRYETPSNCHLPSLLRLTIGLMTEMHDDAVKSGIGPELNIVEKLCEAFESAASSISQGRGSNMSIDIVWTMDEHEWFSKISYNLAIKNLPTWNPRQTLRLLQSCLIFINEQPLGIEQQISDDLSLRKLFCEFTAATAMVALARTEDSIEIQLQQYLNIRKHVNSFETVLQAKKEVMDVQAREDLNRKFSILIAFDFEAACRLKAWDDLEKIILKAQTSKTGRIYEIMADCLLCADIPAQALVATLKKIINEAWKSETLDTAKLAKYMRCLFQITISENTELAEQLLDQVQSHAEEALETDQKYPTEELEWIAIRAFNHAVDLYCCHDDDRFINWSSKSLNIAQYCVDNGALKRSLQNKLMKMKLDV</sequence>
<gene>
    <name evidence="2" type="ORF">EPUL_000909</name>
</gene>
<evidence type="ECO:0000313" key="2">
    <source>
        <dbReference type="EMBL" id="POS85724.1"/>
    </source>
</evidence>
<evidence type="ECO:0000313" key="3">
    <source>
        <dbReference type="Proteomes" id="UP000237438"/>
    </source>
</evidence>
<dbReference type="InterPro" id="IPR039057">
    <property type="entry name" value="Spo22/ZIP4"/>
</dbReference>
<keyword evidence="3" id="KW-1185">Reference proteome</keyword>
<dbReference type="STRING" id="225359.A0A2S4PUQ1"/>
<dbReference type="GO" id="GO:0051321">
    <property type="term" value="P:meiotic cell cycle"/>
    <property type="evidence" value="ECO:0007669"/>
    <property type="project" value="UniProtKB-KW"/>
</dbReference>
<proteinExistence type="predicted"/>
<comment type="caution">
    <text evidence="2">The sequence shown here is derived from an EMBL/GenBank/DDBJ whole genome shotgun (WGS) entry which is preliminary data.</text>
</comment>
<dbReference type="OrthoDB" id="65716at2759"/>
<accession>A0A2S4PUQ1</accession>